<dbReference type="STRING" id="85681.V4RKX4"/>
<dbReference type="AlphaFoldDB" id="V4RKX4"/>
<organism evidence="5 6">
    <name type="scientific">Citrus clementina</name>
    <name type="common">Clementine</name>
    <name type="synonym">Citrus deliciosa x Citrus sinensis</name>
    <dbReference type="NCBI Taxonomy" id="85681"/>
    <lineage>
        <taxon>Eukaryota</taxon>
        <taxon>Viridiplantae</taxon>
        <taxon>Streptophyta</taxon>
        <taxon>Embryophyta</taxon>
        <taxon>Tracheophyta</taxon>
        <taxon>Spermatophyta</taxon>
        <taxon>Magnoliopsida</taxon>
        <taxon>eudicotyledons</taxon>
        <taxon>Gunneridae</taxon>
        <taxon>Pentapetalae</taxon>
        <taxon>rosids</taxon>
        <taxon>malvids</taxon>
        <taxon>Sapindales</taxon>
        <taxon>Rutaceae</taxon>
        <taxon>Aurantioideae</taxon>
        <taxon>Citrus</taxon>
    </lineage>
</organism>
<dbReference type="InterPro" id="IPR002110">
    <property type="entry name" value="Ankyrin_rpt"/>
</dbReference>
<feature type="transmembrane region" description="Helical" evidence="4">
    <location>
        <begin position="392"/>
        <end position="416"/>
    </location>
</feature>
<dbReference type="Pfam" id="PF00023">
    <property type="entry name" value="Ank"/>
    <property type="match status" value="1"/>
</dbReference>
<evidence type="ECO:0000256" key="4">
    <source>
        <dbReference type="SAM" id="Phobius"/>
    </source>
</evidence>
<dbReference type="eggNOG" id="KOG0504">
    <property type="taxonomic scope" value="Eukaryota"/>
</dbReference>
<sequence>MANLEQLFQEACQRNDVDGVKSLYSKHPNLLDEIIKACQRSDDPLLITACLPGSLEAAKEMARLWPQLASIKNQRGETTMHLLSTDGDAEMVQTFGEINRELCLEVDNSSMIPLHRTALEGNSDVIRALVSICPESLEKLTSNGETALHLAVKKSRADAFQALVDEAKSHRKEHLFTWKDKEGNTVLHLATLNKLKQIVELLIRENSNRRIMIRINTVNKQRQTALQLCNANSQDSAFKEIGYIIQQAIAQQYPQLPADGTANSRRNQTRWPIQTRNVLLMVVVTIAAAFFTVACNLPDSLLREDTLAVKTLHADKDDVLSKLPTVVYIMIFNSAGFLSTMFAIVLLVWPLHLRTFVLFLVICTAIVYILLADEIIPKFYVKVGKSSISSNGLVWSLVLALILFGMAVLSMGKFTLSFWRFICLRRNRTNPRGNSLEDLHEITAL</sequence>
<reference evidence="5 6" key="1">
    <citation type="submission" date="2013-10" db="EMBL/GenBank/DDBJ databases">
        <authorList>
            <consortium name="International Citrus Genome Consortium"/>
            <person name="Jenkins J."/>
            <person name="Schmutz J."/>
            <person name="Prochnik S."/>
            <person name="Rokhsar D."/>
            <person name="Gmitter F."/>
            <person name="Ollitrault P."/>
            <person name="Machado M."/>
            <person name="Talon M."/>
            <person name="Wincker P."/>
            <person name="Jaillon O."/>
            <person name="Morgante M."/>
        </authorList>
    </citation>
    <scope>NUCLEOTIDE SEQUENCE</scope>
    <source>
        <strain evidence="6">cv. Clemenules</strain>
    </source>
</reference>
<dbReference type="KEGG" id="cic:CICLE_v10004969mg"/>
<feature type="transmembrane region" description="Helical" evidence="4">
    <location>
        <begin position="356"/>
        <end position="372"/>
    </location>
</feature>
<keyword evidence="6" id="KW-1185">Reference proteome</keyword>
<dbReference type="InterPro" id="IPR036770">
    <property type="entry name" value="Ankyrin_rpt-contain_sf"/>
</dbReference>
<dbReference type="OrthoDB" id="1593729at2759"/>
<dbReference type="SMART" id="SM00248">
    <property type="entry name" value="ANK"/>
    <property type="match status" value="5"/>
</dbReference>
<gene>
    <name evidence="5" type="ORF">CICLE_v10004969mg</name>
</gene>
<evidence type="ECO:0000313" key="6">
    <source>
        <dbReference type="Proteomes" id="UP000030687"/>
    </source>
</evidence>
<keyword evidence="2 3" id="KW-0040">ANK repeat</keyword>
<evidence type="ECO:0000313" key="5">
    <source>
        <dbReference type="EMBL" id="ESR34813.1"/>
    </source>
</evidence>
<keyword evidence="4" id="KW-1133">Transmembrane helix</keyword>
<protein>
    <submittedName>
        <fullName evidence="5">Uncharacterized protein</fullName>
    </submittedName>
</protein>
<dbReference type="PROSITE" id="PS50088">
    <property type="entry name" value="ANK_REPEAT"/>
    <property type="match status" value="1"/>
</dbReference>
<dbReference type="EMBL" id="KI537036">
    <property type="protein sequence ID" value="ESR34813.1"/>
    <property type="molecule type" value="Genomic_DNA"/>
</dbReference>
<dbReference type="PROSITE" id="PS50297">
    <property type="entry name" value="ANK_REP_REGION"/>
    <property type="match status" value="1"/>
</dbReference>
<keyword evidence="1" id="KW-0677">Repeat</keyword>
<feature type="transmembrane region" description="Helical" evidence="4">
    <location>
        <begin position="326"/>
        <end position="349"/>
    </location>
</feature>
<proteinExistence type="predicted"/>
<evidence type="ECO:0000256" key="2">
    <source>
        <dbReference type="ARBA" id="ARBA00023043"/>
    </source>
</evidence>
<dbReference type="Proteomes" id="UP000030687">
    <property type="component" value="Unassembled WGS sequence"/>
</dbReference>
<feature type="repeat" description="ANK" evidence="3">
    <location>
        <begin position="182"/>
        <end position="208"/>
    </location>
</feature>
<dbReference type="Gramene" id="ESR34813">
    <property type="protein sequence ID" value="ESR34813"/>
    <property type="gene ID" value="CICLE_v10004969mg"/>
</dbReference>
<dbReference type="SUPFAM" id="SSF48403">
    <property type="entry name" value="Ankyrin repeat"/>
    <property type="match status" value="1"/>
</dbReference>
<name>V4RKX4_CITCL</name>
<feature type="transmembrane region" description="Helical" evidence="4">
    <location>
        <begin position="278"/>
        <end position="297"/>
    </location>
</feature>
<evidence type="ECO:0000256" key="3">
    <source>
        <dbReference type="PROSITE-ProRule" id="PRU00023"/>
    </source>
</evidence>
<accession>V4RKX4</accession>
<dbReference type="Pfam" id="PF12796">
    <property type="entry name" value="Ank_2"/>
    <property type="match status" value="1"/>
</dbReference>
<keyword evidence="4" id="KW-0472">Membrane</keyword>
<evidence type="ECO:0000256" key="1">
    <source>
        <dbReference type="ARBA" id="ARBA00022737"/>
    </source>
</evidence>
<keyword evidence="4" id="KW-0812">Transmembrane</keyword>
<dbReference type="GO" id="GO:0005886">
    <property type="term" value="C:plasma membrane"/>
    <property type="evidence" value="ECO:0007669"/>
    <property type="project" value="TreeGrafter"/>
</dbReference>
<dbReference type="Gene3D" id="1.25.40.20">
    <property type="entry name" value="Ankyrin repeat-containing domain"/>
    <property type="match status" value="1"/>
</dbReference>
<dbReference type="PANTHER" id="PTHR24186">
    <property type="entry name" value="PROTEIN PHOSPHATASE 1 REGULATORY SUBUNIT"/>
    <property type="match status" value="1"/>
</dbReference>
<dbReference type="InParanoid" id="V4RKX4"/>
<dbReference type="PANTHER" id="PTHR24186:SF37">
    <property type="entry name" value="PGG DOMAIN-CONTAINING PROTEIN"/>
    <property type="match status" value="1"/>
</dbReference>